<name>A0ABQ9U951_SAGOE</name>
<comment type="caution">
    <text evidence="1">The sequence shown here is derived from an EMBL/GenBank/DDBJ whole genome shotgun (WGS) entry which is preliminary data.</text>
</comment>
<organism evidence="1 2">
    <name type="scientific">Saguinus oedipus</name>
    <name type="common">Cotton-top tamarin</name>
    <name type="synonym">Oedipomidas oedipus</name>
    <dbReference type="NCBI Taxonomy" id="9490"/>
    <lineage>
        <taxon>Eukaryota</taxon>
        <taxon>Metazoa</taxon>
        <taxon>Chordata</taxon>
        <taxon>Craniata</taxon>
        <taxon>Vertebrata</taxon>
        <taxon>Euteleostomi</taxon>
        <taxon>Mammalia</taxon>
        <taxon>Eutheria</taxon>
        <taxon>Euarchontoglires</taxon>
        <taxon>Primates</taxon>
        <taxon>Haplorrhini</taxon>
        <taxon>Platyrrhini</taxon>
        <taxon>Cebidae</taxon>
        <taxon>Callitrichinae</taxon>
        <taxon>Saguinus</taxon>
    </lineage>
</organism>
<sequence length="79" mass="9144">MSCELDPELQWGCHLQRTPVGWPELPPLENWADDGHEFKLLCLCHFGEGMEEQHSAQTWNTVRLRGLVQRSLLKLTAFI</sequence>
<gene>
    <name evidence="1" type="ORF">P7K49_029955</name>
</gene>
<keyword evidence="2" id="KW-1185">Reference proteome</keyword>
<accession>A0ABQ9U951</accession>
<reference evidence="1 2" key="1">
    <citation type="submission" date="2023-05" db="EMBL/GenBank/DDBJ databases">
        <title>B98-5 Cell Line De Novo Hybrid Assembly: An Optical Mapping Approach.</title>
        <authorList>
            <person name="Kananen K."/>
            <person name="Auerbach J.A."/>
            <person name="Kautto E."/>
            <person name="Blachly J.S."/>
        </authorList>
    </citation>
    <scope>NUCLEOTIDE SEQUENCE [LARGE SCALE GENOMIC DNA]</scope>
    <source>
        <strain evidence="1">B95-8</strain>
        <tissue evidence="1">Cell line</tissue>
    </source>
</reference>
<dbReference type="Proteomes" id="UP001266305">
    <property type="component" value="Unassembled WGS sequence"/>
</dbReference>
<proteinExistence type="predicted"/>
<dbReference type="EMBL" id="JASSZA010000015">
    <property type="protein sequence ID" value="KAK2093426.1"/>
    <property type="molecule type" value="Genomic_DNA"/>
</dbReference>
<evidence type="ECO:0000313" key="2">
    <source>
        <dbReference type="Proteomes" id="UP001266305"/>
    </source>
</evidence>
<evidence type="ECO:0000313" key="1">
    <source>
        <dbReference type="EMBL" id="KAK2093426.1"/>
    </source>
</evidence>
<protein>
    <submittedName>
        <fullName evidence="1">Uncharacterized protein</fullName>
    </submittedName>
</protein>